<dbReference type="SUPFAM" id="SSF52047">
    <property type="entry name" value="RNI-like"/>
    <property type="match status" value="1"/>
</dbReference>
<reference evidence="1 2" key="1">
    <citation type="journal article" date="2020" name="ISME J.">
        <title>Uncovering the hidden diversity of litter-decomposition mechanisms in mushroom-forming fungi.</title>
        <authorList>
            <person name="Floudas D."/>
            <person name="Bentzer J."/>
            <person name="Ahren D."/>
            <person name="Johansson T."/>
            <person name="Persson P."/>
            <person name="Tunlid A."/>
        </authorList>
    </citation>
    <scope>NUCLEOTIDE SEQUENCE [LARGE SCALE GENOMIC DNA]</scope>
    <source>
        <strain evidence="1 2">CBS 101986</strain>
    </source>
</reference>
<dbReference type="Proteomes" id="UP000567179">
    <property type="component" value="Unassembled WGS sequence"/>
</dbReference>
<organism evidence="1 2">
    <name type="scientific">Psilocybe cf. subviscida</name>
    <dbReference type="NCBI Taxonomy" id="2480587"/>
    <lineage>
        <taxon>Eukaryota</taxon>
        <taxon>Fungi</taxon>
        <taxon>Dikarya</taxon>
        <taxon>Basidiomycota</taxon>
        <taxon>Agaricomycotina</taxon>
        <taxon>Agaricomycetes</taxon>
        <taxon>Agaricomycetidae</taxon>
        <taxon>Agaricales</taxon>
        <taxon>Agaricineae</taxon>
        <taxon>Strophariaceae</taxon>
        <taxon>Psilocybe</taxon>
    </lineage>
</organism>
<dbReference type="Gene3D" id="3.80.10.10">
    <property type="entry name" value="Ribonuclease Inhibitor"/>
    <property type="match status" value="1"/>
</dbReference>
<protein>
    <submittedName>
        <fullName evidence="1">Uncharacterized protein</fullName>
    </submittedName>
</protein>
<proteinExistence type="predicted"/>
<gene>
    <name evidence="1" type="ORF">D9619_010292</name>
</gene>
<dbReference type="EMBL" id="JAACJJ010000058">
    <property type="protein sequence ID" value="KAF5310246.1"/>
    <property type="molecule type" value="Genomic_DNA"/>
</dbReference>
<dbReference type="AlphaFoldDB" id="A0A8H5AT44"/>
<dbReference type="InterPro" id="IPR032675">
    <property type="entry name" value="LRR_dom_sf"/>
</dbReference>
<accession>A0A8H5AT44</accession>
<comment type="caution">
    <text evidence="1">The sequence shown here is derived from an EMBL/GenBank/DDBJ whole genome shotgun (WGS) entry which is preliminary data.</text>
</comment>
<keyword evidence="2" id="KW-1185">Reference proteome</keyword>
<sequence>MKVSSMQRVIQKIPLEIYLEILSHFGPPQEYKSAPIDLKPDMTSLRNRTIRSMALVCRGFYHHFFPYLFENIYLYADIMGNCVPSHCTRFCESIVRGDQRAQTLAAYVKTYAIVGFTLAGTSQNRPEPVIQKEDLSVYSKSVGFMSNLQELHLFYSSITNDLLHATQSLPPLKLLRIDRCNVPCPLDGSSLQHFASLQVASVYEDDTSFNDSDGNESEPCRQLLKHFCLTHTKYLQSSLAHCHFLNRLALHPPMLHLQWVHIPRLMILRYLSALSDALKAMPNLTSFQIGRIEYLLSEGRAVRTLHNVSSVANATKHPITEEDIVFEGPAPYEKDVGFWKSVAEVFKKSQRAIEELDVPMSFYCNVSFASHFPDLWLLTIRPKHINWFDKDDAADGPFGGQPDTIIAAFLGSWCDHPKLIELEFAYDRKSCPFPAEENEDGMVRYGGLNVSDDILHTLKSRIPTLQWLKFTVNPPRYDDEESFEFYLGEEDELETVDSHSEASMGAEDQS</sequence>
<evidence type="ECO:0000313" key="2">
    <source>
        <dbReference type="Proteomes" id="UP000567179"/>
    </source>
</evidence>
<name>A0A8H5AT44_9AGAR</name>
<evidence type="ECO:0000313" key="1">
    <source>
        <dbReference type="EMBL" id="KAF5310246.1"/>
    </source>
</evidence>
<dbReference type="OrthoDB" id="3256662at2759"/>